<comment type="caution">
    <text evidence="2">The sequence shown here is derived from an EMBL/GenBank/DDBJ whole genome shotgun (WGS) entry which is preliminary data.</text>
</comment>
<dbReference type="RefSeq" id="WP_145789688.1">
    <property type="nucleotide sequence ID" value="NZ_BAAABR010000089.1"/>
</dbReference>
<reference evidence="2 3" key="1">
    <citation type="submission" date="2019-06" db="EMBL/GenBank/DDBJ databases">
        <title>Sequencing the genomes of 1000 actinobacteria strains.</title>
        <authorList>
            <person name="Klenk H.-P."/>
        </authorList>
    </citation>
    <scope>NUCLEOTIDE SEQUENCE [LARGE SCALE GENOMIC DNA]</scope>
    <source>
        <strain evidence="2 3">DSM 41649</strain>
    </source>
</reference>
<evidence type="ECO:0000313" key="3">
    <source>
        <dbReference type="Proteomes" id="UP000318416"/>
    </source>
</evidence>
<evidence type="ECO:0000313" key="2">
    <source>
        <dbReference type="EMBL" id="TWE17111.1"/>
    </source>
</evidence>
<dbReference type="OrthoDB" id="10005376at2"/>
<dbReference type="AlphaFoldDB" id="A0A561ENA8"/>
<evidence type="ECO:0000256" key="1">
    <source>
        <dbReference type="SAM" id="MobiDB-lite"/>
    </source>
</evidence>
<sequence>MAPNFAMPKSAPEPAALTPALPDDADLPLKAVRTVDGIVAAYSPAQLDRPAAWGLLTELAGTALRDITPAWMVAA</sequence>
<gene>
    <name evidence="2" type="ORF">FB465_2116</name>
</gene>
<accession>A0A561ENA8</accession>
<dbReference type="Proteomes" id="UP000318416">
    <property type="component" value="Unassembled WGS sequence"/>
</dbReference>
<name>A0A561ENA8_9ACTN</name>
<protein>
    <submittedName>
        <fullName evidence="2">Uncharacterized protein</fullName>
    </submittedName>
</protein>
<proteinExistence type="predicted"/>
<organism evidence="2 3">
    <name type="scientific">Kitasatospora atroaurantiaca</name>
    <dbReference type="NCBI Taxonomy" id="285545"/>
    <lineage>
        <taxon>Bacteria</taxon>
        <taxon>Bacillati</taxon>
        <taxon>Actinomycetota</taxon>
        <taxon>Actinomycetes</taxon>
        <taxon>Kitasatosporales</taxon>
        <taxon>Streptomycetaceae</taxon>
        <taxon>Kitasatospora</taxon>
    </lineage>
</organism>
<feature type="compositionally biased region" description="Low complexity" evidence="1">
    <location>
        <begin position="12"/>
        <end position="22"/>
    </location>
</feature>
<keyword evidence="3" id="KW-1185">Reference proteome</keyword>
<dbReference type="EMBL" id="VIVR01000001">
    <property type="protein sequence ID" value="TWE17111.1"/>
    <property type="molecule type" value="Genomic_DNA"/>
</dbReference>
<feature type="region of interest" description="Disordered" evidence="1">
    <location>
        <begin position="1"/>
        <end position="22"/>
    </location>
</feature>